<reference evidence="2" key="1">
    <citation type="journal article" date="2014" name="Int. J. Syst. Evol. Microbiol.">
        <title>Complete genome sequence of Corynebacterium casei LMG S-19264T (=DSM 44701T), isolated from a smear-ripened cheese.</title>
        <authorList>
            <consortium name="US DOE Joint Genome Institute (JGI-PGF)"/>
            <person name="Walter F."/>
            <person name="Albersmeier A."/>
            <person name="Kalinowski J."/>
            <person name="Ruckert C."/>
        </authorList>
    </citation>
    <scope>NUCLEOTIDE SEQUENCE</scope>
    <source>
        <strain evidence="2">CGMCC 4.7201</strain>
    </source>
</reference>
<dbReference type="AlphaFoldDB" id="A0A917ZUE3"/>
<evidence type="ECO:0000256" key="1">
    <source>
        <dbReference type="SAM" id="MobiDB-lite"/>
    </source>
</evidence>
<dbReference type="Gene3D" id="2.40.10.120">
    <property type="match status" value="1"/>
</dbReference>
<dbReference type="EMBL" id="BMMS01000021">
    <property type="protein sequence ID" value="GGO93545.1"/>
    <property type="molecule type" value="Genomic_DNA"/>
</dbReference>
<gene>
    <name evidence="2" type="ORF">GCM10012280_46300</name>
</gene>
<dbReference type="RefSeq" id="WP_189133706.1">
    <property type="nucleotide sequence ID" value="NZ_BMMS01000021.1"/>
</dbReference>
<organism evidence="2 3">
    <name type="scientific">Wenjunlia tyrosinilytica</name>
    <dbReference type="NCBI Taxonomy" id="1544741"/>
    <lineage>
        <taxon>Bacteria</taxon>
        <taxon>Bacillati</taxon>
        <taxon>Actinomycetota</taxon>
        <taxon>Actinomycetes</taxon>
        <taxon>Kitasatosporales</taxon>
        <taxon>Streptomycetaceae</taxon>
        <taxon>Wenjunlia</taxon>
    </lineage>
</organism>
<dbReference type="Pfam" id="PF13365">
    <property type="entry name" value="Trypsin_2"/>
    <property type="match status" value="1"/>
</dbReference>
<sequence length="1191" mass="127115">MAVRHDRASEALVRICDLAGRPRGTGFLADTIGTVITSHEAVDGLARLVLHGPAPGESRIIDASAVVPLPDFDIALVRTEGIPASPLPIAAAGGARHIVLGADPDAEALILGTATVTYTATDRFHLIADVMEFTAEVPGGIRLNPELSGSPVIDRDTGAVLAVLGTALHAGPDSRPDGGFAVPLRQVTARAMARLLARNEATVPAYGPDLNLAGALQLAATTVGLQPVVERSERADIEEELDHFLDPAVTDTPDRTANDTANHTARDTTKRTTKHTTNHHTKDTANDVPTPDDTPTATGVLVLGLVGDPGCGRTTELAALTIRRAQGQNPAPTVWLRGADLHPDDHGLKDAVERALSAAGRIVAATSCVPLPPEGACPDAVGRLAEAGGRPLLVVLDGPEEMPTPALGLTDWTSGTADWLRTSGVRLAIACRPEYWEHAGALFPAPMLYRPRNGGPPSSWLPACVRVGALSATQAERVRTRLGVPAHALTRHNEAHPLALRLLADLRQAVPDLPKDATPSRGELFTAHLDLAALRIAFRLSAESTASPSPTPLRMLALKVTGRVHEAARRCLGPGQGGLDAESFEELFPWRTGWACAVLTERLLTPAGSGYRFTHEELADWLQGLHLDVDEALDTLALAEPPAPPSPDPLPPKPSRFRRGRKAPPPPETRPAPPTAPVPRHRAGPVVQALLTLDETQGPTALTPRLERLAQALDGDGTCPEESAWWAAHLLAGTLLKLPHAERYLDVLHLLARQITVHSVRIGGFQNAPRLRRFEPRFWMALPLPLPERVELLRLLLPADAPPSEAGEDRFLDAAGRYLADDPGAVQPLLCEWFDDERRLQAAATVAAATQALLHTHRRRAVDDLTEALVAAAHPRADELLAALAEDEPSAVCRAVDRWSHDERLERHVAAGAYGLRAAPHITTDADRRLLRYAAQILLGRSTDCSVHGAALSLLVLDPATRSRHLPQALAAFEAADPNLCASALGAALSTHPEEVLAAFQARLEKPGAAVADVLRELADVRTPALSRRAAELVRDYLDLRPEGAVHVAAYLDRRLEQGPEARAVLLPLVTGLVRDQPPAVRRCLASVLVTPGGRASRPLRQELLDVLLEHERNVDVLDAVLQGAAEHVQGRPAALTRELVLRAALLLGRTPEGTAHLDRRLGRLATVSPAFARGTWETLSRSAEAPAGVG</sequence>
<name>A0A917ZUE3_9ACTN</name>
<feature type="region of interest" description="Disordered" evidence="1">
    <location>
        <begin position="243"/>
        <end position="295"/>
    </location>
</feature>
<feature type="region of interest" description="Disordered" evidence="1">
    <location>
        <begin position="638"/>
        <end position="681"/>
    </location>
</feature>
<dbReference type="Proteomes" id="UP000641932">
    <property type="component" value="Unassembled WGS sequence"/>
</dbReference>
<evidence type="ECO:0000313" key="2">
    <source>
        <dbReference type="EMBL" id="GGO93545.1"/>
    </source>
</evidence>
<accession>A0A917ZUE3</accession>
<comment type="caution">
    <text evidence="2">The sequence shown here is derived from an EMBL/GenBank/DDBJ whole genome shotgun (WGS) entry which is preliminary data.</text>
</comment>
<proteinExistence type="predicted"/>
<feature type="compositionally biased region" description="Low complexity" evidence="1">
    <location>
        <begin position="286"/>
        <end position="295"/>
    </location>
</feature>
<dbReference type="InterPro" id="IPR009003">
    <property type="entry name" value="Peptidase_S1_PA"/>
</dbReference>
<protein>
    <recommendedName>
        <fullName evidence="4">Serine protease</fullName>
    </recommendedName>
</protein>
<feature type="compositionally biased region" description="Pro residues" evidence="1">
    <location>
        <begin position="641"/>
        <end position="654"/>
    </location>
</feature>
<evidence type="ECO:0008006" key="4">
    <source>
        <dbReference type="Google" id="ProtNLM"/>
    </source>
</evidence>
<reference evidence="2" key="2">
    <citation type="submission" date="2020-09" db="EMBL/GenBank/DDBJ databases">
        <authorList>
            <person name="Sun Q."/>
            <person name="Zhou Y."/>
        </authorList>
    </citation>
    <scope>NUCLEOTIDE SEQUENCE</scope>
    <source>
        <strain evidence="2">CGMCC 4.7201</strain>
    </source>
</reference>
<keyword evidence="3" id="KW-1185">Reference proteome</keyword>
<evidence type="ECO:0000313" key="3">
    <source>
        <dbReference type="Proteomes" id="UP000641932"/>
    </source>
</evidence>
<dbReference type="SUPFAM" id="SSF50494">
    <property type="entry name" value="Trypsin-like serine proteases"/>
    <property type="match status" value="1"/>
</dbReference>
<feature type="compositionally biased region" description="Pro residues" evidence="1">
    <location>
        <begin position="663"/>
        <end position="677"/>
    </location>
</feature>